<keyword evidence="1" id="KW-0472">Membrane</keyword>
<name>A0ABQ6GPE7_9GAMM</name>
<dbReference type="Proteomes" id="UP001157186">
    <property type="component" value="Unassembled WGS sequence"/>
</dbReference>
<dbReference type="NCBIfam" id="TIGR02099">
    <property type="entry name" value="YhdP family protein"/>
    <property type="match status" value="1"/>
</dbReference>
<gene>
    <name evidence="3" type="ORF">tinsulaeT_11930</name>
</gene>
<keyword evidence="4" id="KW-1185">Reference proteome</keyword>
<dbReference type="PANTHER" id="PTHR38690">
    <property type="entry name" value="PROTEASE-RELATED"/>
    <property type="match status" value="1"/>
</dbReference>
<dbReference type="InterPro" id="IPR011836">
    <property type="entry name" value="YhdP"/>
</dbReference>
<evidence type="ECO:0000313" key="4">
    <source>
        <dbReference type="Proteomes" id="UP001157186"/>
    </source>
</evidence>
<dbReference type="Pfam" id="PF13116">
    <property type="entry name" value="YhdP"/>
    <property type="match status" value="1"/>
</dbReference>
<proteinExistence type="predicted"/>
<dbReference type="PANTHER" id="PTHR38690:SF1">
    <property type="entry name" value="PROTEASE"/>
    <property type="match status" value="1"/>
</dbReference>
<dbReference type="InterPro" id="IPR025263">
    <property type="entry name" value="YhdP_central"/>
</dbReference>
<organism evidence="3 4">
    <name type="scientific">Thalassotalea insulae</name>
    <dbReference type="NCBI Taxonomy" id="2056778"/>
    <lineage>
        <taxon>Bacteria</taxon>
        <taxon>Pseudomonadati</taxon>
        <taxon>Pseudomonadota</taxon>
        <taxon>Gammaproteobacteria</taxon>
        <taxon>Alteromonadales</taxon>
        <taxon>Colwelliaceae</taxon>
        <taxon>Thalassotalea</taxon>
    </lineage>
</organism>
<keyword evidence="1" id="KW-1133">Transmembrane helix</keyword>
<protein>
    <submittedName>
        <fullName evidence="3">DUF3971 domain-containing protein</fullName>
    </submittedName>
</protein>
<dbReference type="RefSeq" id="WP_284243746.1">
    <property type="nucleotide sequence ID" value="NZ_BSST01000001.1"/>
</dbReference>
<reference evidence="3 4" key="1">
    <citation type="submission" date="2023-03" db="EMBL/GenBank/DDBJ databases">
        <title>Draft genome sequence of Thalassotalea insulae KCTC 62186T.</title>
        <authorList>
            <person name="Sawabe T."/>
        </authorList>
    </citation>
    <scope>NUCLEOTIDE SEQUENCE [LARGE SCALE GENOMIC DNA]</scope>
    <source>
        <strain evidence="3 4">KCTC 62186</strain>
    </source>
</reference>
<accession>A0ABQ6GPE7</accession>
<dbReference type="EMBL" id="BSST01000001">
    <property type="protein sequence ID" value="GLX77853.1"/>
    <property type="molecule type" value="Genomic_DNA"/>
</dbReference>
<sequence>MGIGISKASNRWLNRTYKCIAILLVTFAVLISTLRLLLPYAHNYRTDLQDYINQTYGSNIIIGALDMGWQSSGPTLVASNVSLLQSDEAEVYVQAFDLNIDFWQSLQHRRLITRDFSLNGVKILVNNAMVSETSVSSDDTSMLTNLMEMFFSQIGRFSLNNSQIVYQTKRGKRTLLIDSLHWFNQGNNHRARGNVIVDGITSNNLQINLDVKGQHIEDMHGTLYLEANQLNITPWLGKVLAIADENTHSSVNFNAWLSINKGQLDKLLLDLGQNQIAWQHQQKINTLDINSGQLVIDNLAKPSQLHLYSSAIEVISNKQQWQPLIVELKRDQQRISTYVSALDVSGAAGLLPLLVKDDSTQRLMAQLAPAGTIENIYLQQDEQSLSAVANFSEIKTNYSQGIPGVTSLNGELIYQPGTLHLDVNAADGALDFAQHFSAPINYQTFSSAIDVQFDQQSWRLTANDLKFNSEQLRLNAELAVTAEPDKALELSLLATASDANVIYAPSFYPNALMGEDLVNYLNRALEKGRLAQAVVMINGPIADFPFTQGNGTFVVDAELTNSTFKFDSQWPAVEHFSANLNFTNNSMLITGRDGTLAGIDVKGVQAEIADLSDEQVLSIGAQFKQTAPALIANLMMSSPLSDTVGEVLEKVVITHPVSGEFQLNLPLNDVEAAVAQGNVYFDNNQIALQPLQMQFTKINGELAFVNDKITTKDLSLLWRDMPMSLQVSAAKQTPDYQTDIQMTANWQEPLWRQQLPEKLTDYGRGELEWTGLLTLNNTTDGQFSYQLVIDSELTKLQLDLPEPYQKASGDNLLATIKVSGNEDQSTIDAKIGQQLNFYGNLNHQQVAFSQAHLILGDEQMYLPMNGFHITTNLARANFFQWQPLITDILDSVVANDNEDSDVALLEQPQRVRGNIEQLDFWDESIHGVSFNLEDQVSWWQLALTSKEARAEMKFYPDWYQQGLELNADFIRLSPDKQLFNRSEQVENSASKDLATVAKSEKNESATIDAELNQQLFSQMPPMRVHCQDCRYGNLDLGEVSFALERSQPDLLKLYNFVAKRKDNKLSFDLSWQLNEQQSSTQLIGELSSKDIERELERLAIPSTVKDSGLKSRFDLKWLGGPHDFALAHLNGDLSGSLDEGYLAEVPDQARAFSILSLQSLVRKLKFDFRDIFSDGMFYSEVKGDFHLKDGVIYTKNTFLKGNAGDLSVKGNTDLNSETLDYRMSYKPNVTSSLPAIAWIATLNPVTFLAGIAIDEVITSKVVSEYKFEVTGSISEPNFKEVDRKTQNISVGRDSPPQIVENLPEEKAVESENTILDPETGLIKQKPTLPVETLPLDKKDG</sequence>
<comment type="caution">
    <text evidence="3">The sequence shown here is derived from an EMBL/GenBank/DDBJ whole genome shotgun (WGS) entry which is preliminary data.</text>
</comment>
<feature type="transmembrane region" description="Helical" evidence="1">
    <location>
        <begin position="20"/>
        <end position="38"/>
    </location>
</feature>
<feature type="domain" description="YhdP central" evidence="2">
    <location>
        <begin position="12"/>
        <end position="1277"/>
    </location>
</feature>
<evidence type="ECO:0000313" key="3">
    <source>
        <dbReference type="EMBL" id="GLX77853.1"/>
    </source>
</evidence>
<keyword evidence="1" id="KW-0812">Transmembrane</keyword>
<evidence type="ECO:0000259" key="2">
    <source>
        <dbReference type="Pfam" id="PF13116"/>
    </source>
</evidence>
<evidence type="ECO:0000256" key="1">
    <source>
        <dbReference type="SAM" id="Phobius"/>
    </source>
</evidence>